<feature type="domain" description="DEAD-box RNA helicase Q" evidence="11">
    <location>
        <begin position="4"/>
        <end position="32"/>
    </location>
</feature>
<dbReference type="GO" id="GO:0016787">
    <property type="term" value="F:hydrolase activity"/>
    <property type="evidence" value="ECO:0007669"/>
    <property type="project" value="UniProtKB-KW"/>
</dbReference>
<dbReference type="Gene3D" id="3.40.50.300">
    <property type="entry name" value="P-loop containing nucleotide triphosphate hydrolases"/>
    <property type="match status" value="2"/>
</dbReference>
<dbReference type="GO" id="GO:0003676">
    <property type="term" value="F:nucleic acid binding"/>
    <property type="evidence" value="ECO:0007669"/>
    <property type="project" value="InterPro"/>
</dbReference>
<keyword evidence="4 7" id="KW-0067">ATP-binding</keyword>
<dbReference type="InterPro" id="IPR044742">
    <property type="entry name" value="DEAD/DEAH_RhlB"/>
</dbReference>
<dbReference type="Proteomes" id="UP000007383">
    <property type="component" value="Chromosome"/>
</dbReference>
<evidence type="ECO:0000313" key="12">
    <source>
        <dbReference type="EMBL" id="AFG38183.1"/>
    </source>
</evidence>
<evidence type="ECO:0000256" key="2">
    <source>
        <dbReference type="ARBA" id="ARBA00022801"/>
    </source>
</evidence>
<dbReference type="SMART" id="SM00490">
    <property type="entry name" value="HELICc"/>
    <property type="match status" value="1"/>
</dbReference>
<dbReference type="InterPro" id="IPR001650">
    <property type="entry name" value="Helicase_C-like"/>
</dbReference>
<dbReference type="InterPro" id="IPR014014">
    <property type="entry name" value="RNA_helicase_DEAD_Q_motif"/>
</dbReference>
<dbReference type="GO" id="GO:0003724">
    <property type="term" value="F:RNA helicase activity"/>
    <property type="evidence" value="ECO:0007669"/>
    <property type="project" value="InterPro"/>
</dbReference>
<dbReference type="CDD" id="cd18787">
    <property type="entry name" value="SF2_C_DEAD"/>
    <property type="match status" value="1"/>
</dbReference>
<evidence type="ECO:0000256" key="5">
    <source>
        <dbReference type="ARBA" id="ARBA00038437"/>
    </source>
</evidence>
<dbReference type="PROSITE" id="PS51192">
    <property type="entry name" value="HELICASE_ATP_BIND_1"/>
    <property type="match status" value="1"/>
</dbReference>
<dbReference type="Pfam" id="PF00270">
    <property type="entry name" value="DEAD"/>
    <property type="match status" value="1"/>
</dbReference>
<dbReference type="InterPro" id="IPR011545">
    <property type="entry name" value="DEAD/DEAH_box_helicase_dom"/>
</dbReference>
<dbReference type="RefSeq" id="WP_014456166.1">
    <property type="nucleotide sequence ID" value="NC_017098.1"/>
</dbReference>
<dbReference type="SMART" id="SM00487">
    <property type="entry name" value="DEXDc"/>
    <property type="match status" value="1"/>
</dbReference>
<dbReference type="HOGENOM" id="CLU_003041_28_3_12"/>
<dbReference type="SUPFAM" id="SSF52540">
    <property type="entry name" value="P-loop containing nucleoside triphosphate hydrolases"/>
    <property type="match status" value="1"/>
</dbReference>
<keyword evidence="1 7" id="KW-0547">Nucleotide-binding</keyword>
<evidence type="ECO:0000256" key="6">
    <source>
        <dbReference type="PROSITE-ProRule" id="PRU00552"/>
    </source>
</evidence>
<dbReference type="InterPro" id="IPR050079">
    <property type="entry name" value="DEAD_box_RNA_helicase"/>
</dbReference>
<evidence type="ECO:0000256" key="1">
    <source>
        <dbReference type="ARBA" id="ARBA00022741"/>
    </source>
</evidence>
<sequence>MESLTFSQLELESTILDAVKRQGYTTPTPIQAQSIPVLMHGSDMLGTAQTGTGKTAAFVLPLLDRLIKNPRQPETSANPAREPAHNRNGRNSRDSRRRPVKPARPEALILAPTRELAIQIGDSLQKYGSGSGLKHTVIYGGAPKPSQAAKLRNNPDILAATPGRLMDFVGEGLIDLTGIRVLILDEADRMLDMGFIPEMRKIAAMAEDRDQTVLFSATMPREIESLAQELLTNPERVAIAPQEVTVDRITQTVLHLDREDKTKLLPALIRDHNMFRVIIFTRTKHRATRVAKLLSKAEIPADAIHGDRTQGQRQRALEGFRRGKIQALVATDVASRGIDVDDVSHVINFEIPNEAESYVHRIGRTGRAGTEGIAIALCARDEIKDLRAIERLLGSPIVVNRDHEFHQEPPRSQGRSGNTSGGGGRQKSRNRFNDSRPGRNKSGDNRQRRSGNDSFGGTNRTTGGRPGGGTGNSRGRTRAARSFSS</sequence>
<comment type="similarity">
    <text evidence="5 7">Belongs to the DEAD box helicase family.</text>
</comment>
<proteinExistence type="inferred from homology"/>
<feature type="compositionally biased region" description="Basic residues" evidence="8">
    <location>
        <begin position="87"/>
        <end position="101"/>
    </location>
</feature>
<keyword evidence="13" id="KW-1185">Reference proteome</keyword>
<reference evidence="13" key="1">
    <citation type="journal article" date="2013" name="Stand. Genomic Sci.">
        <title>Complete genome sequence of the halophilic bacterium Spirochaeta africana type strain (Z-7692(T)) from the alkaline Lake Magadi in the East African Rift.</title>
        <authorList>
            <person name="Liolos K."/>
            <person name="Abt B."/>
            <person name="Scheuner C."/>
            <person name="Teshima H."/>
            <person name="Held B."/>
            <person name="Lapidus A."/>
            <person name="Nolan M."/>
            <person name="Lucas S."/>
            <person name="Deshpande S."/>
            <person name="Cheng J.F."/>
            <person name="Tapia R."/>
            <person name="Goodwin L.A."/>
            <person name="Pitluck S."/>
            <person name="Pagani I."/>
            <person name="Ivanova N."/>
            <person name="Mavromatis K."/>
            <person name="Mikhailova N."/>
            <person name="Huntemann M."/>
            <person name="Pati A."/>
            <person name="Chen A."/>
            <person name="Palaniappan K."/>
            <person name="Land M."/>
            <person name="Rohde M."/>
            <person name="Tindall B.J."/>
            <person name="Detter J.C."/>
            <person name="Goker M."/>
            <person name="Bristow J."/>
            <person name="Eisen J.A."/>
            <person name="Markowitz V."/>
            <person name="Hugenholtz P."/>
            <person name="Woyke T."/>
            <person name="Klenk H.P."/>
            <person name="Kyrpides N.C."/>
        </authorList>
    </citation>
    <scope>NUCLEOTIDE SEQUENCE</scope>
    <source>
        <strain evidence="13">ATCC 700263 / DSM 8902 / Z-7692</strain>
    </source>
</reference>
<dbReference type="GO" id="GO:0005524">
    <property type="term" value="F:ATP binding"/>
    <property type="evidence" value="ECO:0007669"/>
    <property type="project" value="UniProtKB-KW"/>
</dbReference>
<gene>
    <name evidence="12" type="ordered locus">Spiaf_2135</name>
</gene>
<dbReference type="PROSITE" id="PS00039">
    <property type="entry name" value="DEAD_ATP_HELICASE"/>
    <property type="match status" value="1"/>
</dbReference>
<dbReference type="KEGG" id="sfc:Spiaf_2135"/>
<dbReference type="InterPro" id="IPR000629">
    <property type="entry name" value="RNA-helicase_DEAD-box_CS"/>
</dbReference>
<dbReference type="AlphaFoldDB" id="H9UKZ0"/>
<feature type="domain" description="Helicase C-terminal" evidence="10">
    <location>
        <begin position="248"/>
        <end position="411"/>
    </location>
</feature>
<dbReference type="STRING" id="889378.Spiaf_2135"/>
<dbReference type="PROSITE" id="PS51195">
    <property type="entry name" value="Q_MOTIF"/>
    <property type="match status" value="1"/>
</dbReference>
<dbReference type="GO" id="GO:0005829">
    <property type="term" value="C:cytosol"/>
    <property type="evidence" value="ECO:0007669"/>
    <property type="project" value="TreeGrafter"/>
</dbReference>
<feature type="compositionally biased region" description="Basic and acidic residues" evidence="8">
    <location>
        <begin position="400"/>
        <end position="409"/>
    </location>
</feature>
<dbReference type="InterPro" id="IPR027417">
    <property type="entry name" value="P-loop_NTPase"/>
</dbReference>
<dbReference type="Pfam" id="PF00271">
    <property type="entry name" value="Helicase_C"/>
    <property type="match status" value="1"/>
</dbReference>
<evidence type="ECO:0000313" key="13">
    <source>
        <dbReference type="Proteomes" id="UP000007383"/>
    </source>
</evidence>
<keyword evidence="3 7" id="KW-0347">Helicase</keyword>
<evidence type="ECO:0000259" key="9">
    <source>
        <dbReference type="PROSITE" id="PS51192"/>
    </source>
</evidence>
<feature type="compositionally biased region" description="Basic and acidic residues" evidence="8">
    <location>
        <begin position="431"/>
        <end position="451"/>
    </location>
</feature>
<feature type="region of interest" description="Disordered" evidence="8">
    <location>
        <begin position="400"/>
        <end position="485"/>
    </location>
</feature>
<evidence type="ECO:0000256" key="4">
    <source>
        <dbReference type="ARBA" id="ARBA00022840"/>
    </source>
</evidence>
<feature type="short sequence motif" description="Q motif" evidence="6">
    <location>
        <begin position="4"/>
        <end position="32"/>
    </location>
</feature>
<name>H9UKZ0_SPIAZ</name>
<dbReference type="PATRIC" id="fig|889378.3.peg.2121"/>
<evidence type="ECO:0000256" key="8">
    <source>
        <dbReference type="SAM" id="MobiDB-lite"/>
    </source>
</evidence>
<evidence type="ECO:0000259" key="11">
    <source>
        <dbReference type="PROSITE" id="PS51195"/>
    </source>
</evidence>
<dbReference type="PANTHER" id="PTHR47959:SF13">
    <property type="entry name" value="ATP-DEPENDENT RNA HELICASE RHLE"/>
    <property type="match status" value="1"/>
</dbReference>
<dbReference type="CDD" id="cd00268">
    <property type="entry name" value="DEADc"/>
    <property type="match status" value="1"/>
</dbReference>
<organism evidence="12 13">
    <name type="scientific">Spirochaeta africana (strain ATCC 700263 / DSM 8902 / Z-7692)</name>
    <dbReference type="NCBI Taxonomy" id="889378"/>
    <lineage>
        <taxon>Bacteria</taxon>
        <taxon>Pseudomonadati</taxon>
        <taxon>Spirochaetota</taxon>
        <taxon>Spirochaetia</taxon>
        <taxon>Spirochaetales</taxon>
        <taxon>Spirochaetaceae</taxon>
        <taxon>Spirochaeta</taxon>
    </lineage>
</organism>
<dbReference type="EMBL" id="CP003282">
    <property type="protein sequence ID" value="AFG38183.1"/>
    <property type="molecule type" value="Genomic_DNA"/>
</dbReference>
<feature type="region of interest" description="Disordered" evidence="8">
    <location>
        <begin position="70"/>
        <end position="105"/>
    </location>
</feature>
<dbReference type="OrthoDB" id="9805696at2"/>
<dbReference type="PROSITE" id="PS51194">
    <property type="entry name" value="HELICASE_CTER"/>
    <property type="match status" value="1"/>
</dbReference>
<dbReference type="InterPro" id="IPR014001">
    <property type="entry name" value="Helicase_ATP-bd"/>
</dbReference>
<keyword evidence="2 7" id="KW-0378">Hydrolase</keyword>
<protein>
    <submittedName>
        <fullName evidence="12">DNA/RNA helicase, superfamily II</fullName>
    </submittedName>
</protein>
<dbReference type="PANTHER" id="PTHR47959">
    <property type="entry name" value="ATP-DEPENDENT RNA HELICASE RHLE-RELATED"/>
    <property type="match status" value="1"/>
</dbReference>
<feature type="domain" description="Helicase ATP-binding" evidence="9">
    <location>
        <begin position="35"/>
        <end position="237"/>
    </location>
</feature>
<dbReference type="eggNOG" id="COG0513">
    <property type="taxonomic scope" value="Bacteria"/>
</dbReference>
<evidence type="ECO:0000256" key="3">
    <source>
        <dbReference type="ARBA" id="ARBA00022806"/>
    </source>
</evidence>
<evidence type="ECO:0000256" key="7">
    <source>
        <dbReference type="RuleBase" id="RU000492"/>
    </source>
</evidence>
<accession>H9UKZ0</accession>
<evidence type="ECO:0000259" key="10">
    <source>
        <dbReference type="PROSITE" id="PS51194"/>
    </source>
</evidence>